<dbReference type="RefSeq" id="WP_159267370.1">
    <property type="nucleotide sequence ID" value="NZ_CACSIK010000001.1"/>
</dbReference>
<evidence type="ECO:0000256" key="4">
    <source>
        <dbReference type="ARBA" id="ARBA00023004"/>
    </source>
</evidence>
<dbReference type="SUPFAM" id="SSF55961">
    <property type="entry name" value="Bet v1-like"/>
    <property type="match status" value="1"/>
</dbReference>
<evidence type="ECO:0000256" key="2">
    <source>
        <dbReference type="ARBA" id="ARBA00022723"/>
    </source>
</evidence>
<dbReference type="InterPro" id="IPR036922">
    <property type="entry name" value="Rieske_2Fe-2S_sf"/>
</dbReference>
<evidence type="ECO:0000259" key="6">
    <source>
        <dbReference type="PROSITE" id="PS51296"/>
    </source>
</evidence>
<evidence type="ECO:0000256" key="1">
    <source>
        <dbReference type="ARBA" id="ARBA00022714"/>
    </source>
</evidence>
<sequence>MLINLWYVAEWSETVKDKPVKVKLLGQNFVLFRDQAGKVSCLSDVCLHRGGSLSGGRTIRDCVACPYHGWQFNGDGKVEFIPSEGRDFKIPDRARVDAYPTEERYGMIWVFLGDAPEEERIPIPEFPEYDDTANWRALHDNWDWKAEAARVVENGIDIAHASFVHPMFGYEETAQENHIKNVEYHDHWARSWNEQYPPELKGGFLNWRKLIRSDRQPTETIPSWYLAGMVVRIQINLNAKMSLIMFDANTPIDDHTTRTFAVQLRSFVKHPLFDAGSKKRLHKIFREDQAILEQASPNYLPETLANELSVKDDRFMSSFRRARRNLVEEKGWQIDSAKVREFDGRKAFAIPSPNRRERTDLRWVMDAVPLIPPLESVVKLVDQTELS</sequence>
<reference evidence="9 10" key="1">
    <citation type="submission" date="2019-11" db="EMBL/GenBank/DDBJ databases">
        <authorList>
            <person name="Holert J."/>
        </authorList>
    </citation>
    <scope>NUCLEOTIDE SEQUENCE [LARGE SCALE GENOMIC DNA]</scope>
    <source>
        <strain evidence="7">BC3_2A</strain>
        <strain evidence="8">SB11_1A</strain>
    </source>
</reference>
<dbReference type="PROSITE" id="PS51296">
    <property type="entry name" value="RIESKE"/>
    <property type="match status" value="1"/>
</dbReference>
<dbReference type="Proteomes" id="UP000435877">
    <property type="component" value="Unassembled WGS sequence"/>
</dbReference>
<dbReference type="InterPro" id="IPR044043">
    <property type="entry name" value="VanA_C_cat"/>
</dbReference>
<dbReference type="SUPFAM" id="SSF50022">
    <property type="entry name" value="ISP domain"/>
    <property type="match status" value="1"/>
</dbReference>
<dbReference type="GO" id="GO:0032259">
    <property type="term" value="P:methylation"/>
    <property type="evidence" value="ECO:0007669"/>
    <property type="project" value="UniProtKB-KW"/>
</dbReference>
<protein>
    <submittedName>
        <fullName evidence="7">Methylxanthine N1-demethylase NdmA</fullName>
        <ecNumber evidence="7">1.14.13.178</ecNumber>
    </submittedName>
</protein>
<proteinExistence type="predicted"/>
<accession>A0A5S9N0E4</accession>
<evidence type="ECO:0000313" key="8">
    <source>
        <dbReference type="EMBL" id="CAA0084510.1"/>
    </source>
</evidence>
<evidence type="ECO:0000313" key="9">
    <source>
        <dbReference type="Proteomes" id="UP000435877"/>
    </source>
</evidence>
<dbReference type="EMBL" id="CACSIM010000001">
    <property type="protein sequence ID" value="CAA0082030.1"/>
    <property type="molecule type" value="Genomic_DNA"/>
</dbReference>
<dbReference type="PROSITE" id="PS00570">
    <property type="entry name" value="RING_HYDROXYL_ALPHA"/>
    <property type="match status" value="1"/>
</dbReference>
<keyword evidence="4" id="KW-0408">Iron</keyword>
<evidence type="ECO:0000313" key="7">
    <source>
        <dbReference type="EMBL" id="CAA0082030.1"/>
    </source>
</evidence>
<dbReference type="EC" id="1.14.13.178" evidence="7"/>
<dbReference type="InterPro" id="IPR015881">
    <property type="entry name" value="ARHD_Rieske_2Fe_2S"/>
</dbReference>
<keyword evidence="7" id="KW-0808">Transferase</keyword>
<dbReference type="Gene3D" id="3.90.380.10">
    <property type="entry name" value="Naphthalene 1,2-dioxygenase Alpha Subunit, Chain A, domain 1"/>
    <property type="match status" value="1"/>
</dbReference>
<evidence type="ECO:0000256" key="5">
    <source>
        <dbReference type="ARBA" id="ARBA00023014"/>
    </source>
</evidence>
<dbReference type="GO" id="GO:0016491">
    <property type="term" value="F:oxidoreductase activity"/>
    <property type="evidence" value="ECO:0007669"/>
    <property type="project" value="UniProtKB-KW"/>
</dbReference>
<gene>
    <name evidence="7" type="primary">ndmA</name>
    <name evidence="8" type="ORF">IHBHHGIJ_00699</name>
    <name evidence="7" type="ORF">KFEGEMFD_00451</name>
</gene>
<dbReference type="GO" id="GO:0008168">
    <property type="term" value="F:methyltransferase activity"/>
    <property type="evidence" value="ECO:0007669"/>
    <property type="project" value="UniProtKB-KW"/>
</dbReference>
<dbReference type="OrthoDB" id="9769355at2"/>
<keyword evidence="5" id="KW-0411">Iron-sulfur</keyword>
<feature type="domain" description="Rieske" evidence="6">
    <location>
        <begin position="6"/>
        <end position="110"/>
    </location>
</feature>
<dbReference type="InterPro" id="IPR017941">
    <property type="entry name" value="Rieske_2Fe-2S"/>
</dbReference>
<evidence type="ECO:0000256" key="3">
    <source>
        <dbReference type="ARBA" id="ARBA00023002"/>
    </source>
</evidence>
<keyword evidence="7" id="KW-0489">Methyltransferase</keyword>
<dbReference type="PANTHER" id="PTHR21266:SF59">
    <property type="entry name" value="BLR4922 PROTEIN"/>
    <property type="match status" value="1"/>
</dbReference>
<keyword evidence="2" id="KW-0479">Metal-binding</keyword>
<keyword evidence="1" id="KW-0001">2Fe-2S</keyword>
<dbReference type="Proteomes" id="UP000439591">
    <property type="component" value="Unassembled WGS sequence"/>
</dbReference>
<dbReference type="GO" id="GO:0005506">
    <property type="term" value="F:iron ion binding"/>
    <property type="evidence" value="ECO:0007669"/>
    <property type="project" value="InterPro"/>
</dbReference>
<keyword evidence="3 7" id="KW-0560">Oxidoreductase</keyword>
<dbReference type="EMBL" id="CACSIK010000001">
    <property type="protein sequence ID" value="CAA0084510.1"/>
    <property type="molecule type" value="Genomic_DNA"/>
</dbReference>
<keyword evidence="9" id="KW-1185">Reference proteome</keyword>
<evidence type="ECO:0000313" key="10">
    <source>
        <dbReference type="Proteomes" id="UP000439591"/>
    </source>
</evidence>
<dbReference type="Pfam" id="PF19112">
    <property type="entry name" value="VanA_C"/>
    <property type="match status" value="1"/>
</dbReference>
<dbReference type="InterPro" id="IPR050584">
    <property type="entry name" value="Cholesterol_7-desaturase"/>
</dbReference>
<dbReference type="Gene3D" id="2.102.10.10">
    <property type="entry name" value="Rieske [2Fe-2S] iron-sulphur domain"/>
    <property type="match status" value="1"/>
</dbReference>
<organism evidence="7 10">
    <name type="scientific">Zhongshania aliphaticivorans</name>
    <dbReference type="NCBI Taxonomy" id="1470434"/>
    <lineage>
        <taxon>Bacteria</taxon>
        <taxon>Pseudomonadati</taxon>
        <taxon>Pseudomonadota</taxon>
        <taxon>Gammaproteobacteria</taxon>
        <taxon>Cellvibrionales</taxon>
        <taxon>Spongiibacteraceae</taxon>
        <taxon>Zhongshania</taxon>
    </lineage>
</organism>
<dbReference type="AlphaFoldDB" id="A0A5S9N0E4"/>
<dbReference type="PANTHER" id="PTHR21266">
    <property type="entry name" value="IRON-SULFUR DOMAIN CONTAINING PROTEIN"/>
    <property type="match status" value="1"/>
</dbReference>
<dbReference type="GO" id="GO:0051537">
    <property type="term" value="F:2 iron, 2 sulfur cluster binding"/>
    <property type="evidence" value="ECO:0007669"/>
    <property type="project" value="UniProtKB-KW"/>
</dbReference>
<name>A0A5S9N0E4_9GAMM</name>
<dbReference type="Pfam" id="PF00355">
    <property type="entry name" value="Rieske"/>
    <property type="match status" value="1"/>
</dbReference>